<dbReference type="GO" id="GO:0005737">
    <property type="term" value="C:cytoplasm"/>
    <property type="evidence" value="ECO:0007669"/>
    <property type="project" value="TreeGrafter"/>
</dbReference>
<organism evidence="7 8">
    <name type="scientific">Diacronema lutheri</name>
    <name type="common">Unicellular marine alga</name>
    <name type="synonym">Monochrysis lutheri</name>
    <dbReference type="NCBI Taxonomy" id="2081491"/>
    <lineage>
        <taxon>Eukaryota</taxon>
        <taxon>Haptista</taxon>
        <taxon>Haptophyta</taxon>
        <taxon>Pavlovophyceae</taxon>
        <taxon>Pavlovales</taxon>
        <taxon>Pavlovaceae</taxon>
        <taxon>Diacronema</taxon>
    </lineage>
</organism>
<dbReference type="InterPro" id="IPR011011">
    <property type="entry name" value="Znf_FYVE_PHD"/>
</dbReference>
<dbReference type="CDD" id="cd09212">
    <property type="entry name" value="PUB"/>
    <property type="match status" value="1"/>
</dbReference>
<dbReference type="SUPFAM" id="SSF143503">
    <property type="entry name" value="PUG domain-like"/>
    <property type="match status" value="1"/>
</dbReference>
<dbReference type="PANTHER" id="PTHR23153:SF38">
    <property type="entry name" value="UBX DOMAIN-CONTAINING PROTEIN 6"/>
    <property type="match status" value="1"/>
</dbReference>
<evidence type="ECO:0000256" key="1">
    <source>
        <dbReference type="ARBA" id="ARBA00022723"/>
    </source>
</evidence>
<keyword evidence="1" id="KW-0479">Metal-binding</keyword>
<evidence type="ECO:0000256" key="3">
    <source>
        <dbReference type="ARBA" id="ARBA00022833"/>
    </source>
</evidence>
<dbReference type="Gene3D" id="3.30.40.10">
    <property type="entry name" value="Zinc/RING finger domain, C3HC4 (zinc finger)"/>
    <property type="match status" value="1"/>
</dbReference>
<dbReference type="SUPFAM" id="SSF57903">
    <property type="entry name" value="FYVE/PHD zinc finger"/>
    <property type="match status" value="1"/>
</dbReference>
<feature type="compositionally biased region" description="Basic and acidic residues" evidence="5">
    <location>
        <begin position="143"/>
        <end position="167"/>
    </location>
</feature>
<feature type="compositionally biased region" description="Acidic residues" evidence="5">
    <location>
        <begin position="287"/>
        <end position="308"/>
    </location>
</feature>
<dbReference type="Proteomes" id="UP000751190">
    <property type="component" value="Unassembled WGS sequence"/>
</dbReference>
<feature type="compositionally biased region" description="Low complexity" evidence="5">
    <location>
        <begin position="177"/>
        <end position="191"/>
    </location>
</feature>
<dbReference type="PROSITE" id="PS01359">
    <property type="entry name" value="ZF_PHD_1"/>
    <property type="match status" value="1"/>
</dbReference>
<feature type="region of interest" description="Disordered" evidence="5">
    <location>
        <begin position="279"/>
        <end position="309"/>
    </location>
</feature>
<dbReference type="EMBL" id="JAGTXO010000002">
    <property type="protein sequence ID" value="KAG8469799.1"/>
    <property type="molecule type" value="Genomic_DNA"/>
</dbReference>
<evidence type="ECO:0000256" key="2">
    <source>
        <dbReference type="ARBA" id="ARBA00022771"/>
    </source>
</evidence>
<keyword evidence="8" id="KW-1185">Reference proteome</keyword>
<protein>
    <recommendedName>
        <fullName evidence="6">PHD-type domain-containing protein</fullName>
    </recommendedName>
</protein>
<dbReference type="InterPro" id="IPR019787">
    <property type="entry name" value="Znf_PHD-finger"/>
</dbReference>
<dbReference type="PANTHER" id="PTHR23153">
    <property type="entry name" value="UBX-RELATED"/>
    <property type="match status" value="1"/>
</dbReference>
<dbReference type="InterPro" id="IPR018997">
    <property type="entry name" value="PUB_domain"/>
</dbReference>
<evidence type="ECO:0000256" key="5">
    <source>
        <dbReference type="SAM" id="MobiDB-lite"/>
    </source>
</evidence>
<accession>A0A8J5XSP1</accession>
<dbReference type="InterPro" id="IPR019786">
    <property type="entry name" value="Zinc_finger_PHD-type_CS"/>
</dbReference>
<comment type="caution">
    <text evidence="7">The sequence shown here is derived from an EMBL/GenBank/DDBJ whole genome shotgun (WGS) entry which is preliminary data.</text>
</comment>
<dbReference type="OMA" id="RTEEPYT"/>
<feature type="domain" description="PHD-type" evidence="6">
    <location>
        <begin position="327"/>
        <end position="375"/>
    </location>
</feature>
<reference evidence="7" key="1">
    <citation type="submission" date="2021-05" db="EMBL/GenBank/DDBJ databases">
        <title>The genome of the haptophyte Pavlova lutheri (Diacronema luteri, Pavlovales) - a model for lipid biosynthesis in eukaryotic algae.</title>
        <authorList>
            <person name="Hulatt C.J."/>
            <person name="Posewitz M.C."/>
        </authorList>
    </citation>
    <scope>NUCLEOTIDE SEQUENCE</scope>
    <source>
        <strain evidence="7">NIVA-4/92</strain>
    </source>
</reference>
<name>A0A8J5XSP1_DIALT</name>
<dbReference type="OrthoDB" id="115879at2759"/>
<dbReference type="GO" id="GO:0008270">
    <property type="term" value="F:zinc ion binding"/>
    <property type="evidence" value="ECO:0007669"/>
    <property type="project" value="UniProtKB-KW"/>
</dbReference>
<dbReference type="Pfam" id="PF09409">
    <property type="entry name" value="PUB"/>
    <property type="match status" value="1"/>
</dbReference>
<dbReference type="PROSITE" id="PS50016">
    <property type="entry name" value="ZF_PHD_2"/>
    <property type="match status" value="1"/>
</dbReference>
<evidence type="ECO:0000313" key="7">
    <source>
        <dbReference type="EMBL" id="KAG8469799.1"/>
    </source>
</evidence>
<dbReference type="SMART" id="SM00249">
    <property type="entry name" value="PHD"/>
    <property type="match status" value="1"/>
</dbReference>
<dbReference type="SMART" id="SM00580">
    <property type="entry name" value="PUG"/>
    <property type="match status" value="1"/>
</dbReference>
<feature type="region of interest" description="Disordered" evidence="5">
    <location>
        <begin position="143"/>
        <end position="198"/>
    </location>
</feature>
<dbReference type="InterPro" id="IPR013083">
    <property type="entry name" value="Znf_RING/FYVE/PHD"/>
</dbReference>
<sequence length="378" mass="38378">MVGTGRGCKRLADERPEEGGAADALALVRRLRLECGADAARCALALQTIATMLRNVLEDPQAERYRTVRLANATFHQRVGSLPSGLALMRAFGFEDARAAGDGAPDGAVTHLAMPVADAAGLARGLVLLRAAREALVLVDDVPKPGRTEEPYTRAEGKRPARCDDLAARPPTLTSRPAPTVGPSGAGAAPPDAAPPELTDFSAASIERFFAEHAGAECAGLASAGGAARLGWLVRAAMDAVRVTAADAPAAQAAARWLALLAEHGALLGWRGEDGADGAAGAVGGAADEDEDEDVDDGGGDGDGDGDGDGACAPAADLFPIGSDGNFEACAECGAGGDLVCCDGCPHVYHADCLGPFAPALDDDAQWYCPECARALGM</sequence>
<dbReference type="Pfam" id="PF00628">
    <property type="entry name" value="PHD"/>
    <property type="match status" value="1"/>
</dbReference>
<keyword evidence="2 4" id="KW-0863">Zinc-finger</keyword>
<evidence type="ECO:0000313" key="8">
    <source>
        <dbReference type="Proteomes" id="UP000751190"/>
    </source>
</evidence>
<proteinExistence type="predicted"/>
<gene>
    <name evidence="7" type="ORF">KFE25_006254</name>
</gene>
<dbReference type="InterPro" id="IPR001965">
    <property type="entry name" value="Znf_PHD"/>
</dbReference>
<dbReference type="AlphaFoldDB" id="A0A8J5XSP1"/>
<keyword evidence="3" id="KW-0862">Zinc</keyword>
<evidence type="ECO:0000256" key="4">
    <source>
        <dbReference type="PROSITE-ProRule" id="PRU00146"/>
    </source>
</evidence>
<dbReference type="Gene3D" id="1.20.58.2190">
    <property type="match status" value="1"/>
</dbReference>
<dbReference type="InterPro" id="IPR036339">
    <property type="entry name" value="PUB-like_dom_sf"/>
</dbReference>
<evidence type="ECO:0000259" key="6">
    <source>
        <dbReference type="PROSITE" id="PS50016"/>
    </source>
</evidence>